<dbReference type="Proteomes" id="UP000286912">
    <property type="component" value="Unassembled WGS sequence"/>
</dbReference>
<organism evidence="1 2">
    <name type="scientific">Vreelandella populi</name>
    <dbReference type="NCBI Taxonomy" id="2498858"/>
    <lineage>
        <taxon>Bacteria</taxon>
        <taxon>Pseudomonadati</taxon>
        <taxon>Pseudomonadota</taxon>
        <taxon>Gammaproteobacteria</taxon>
        <taxon>Oceanospirillales</taxon>
        <taxon>Halomonadaceae</taxon>
        <taxon>Vreelandella</taxon>
    </lineage>
</organism>
<dbReference type="AlphaFoldDB" id="A0A433LG36"/>
<dbReference type="EMBL" id="RZHD01000003">
    <property type="protein sequence ID" value="RUR48833.1"/>
    <property type="molecule type" value="Genomic_DNA"/>
</dbReference>
<dbReference type="OrthoDB" id="6924872at2"/>
<gene>
    <name evidence="1" type="ORF">ELY37_02995</name>
</gene>
<reference evidence="1 2" key="1">
    <citation type="submission" date="2018-12" db="EMBL/GenBank/DDBJ databases">
        <title>three novel Halomonas strain isolated from plants.</title>
        <authorList>
            <person name="Sun C."/>
        </authorList>
    </citation>
    <scope>NUCLEOTIDE SEQUENCE [LARGE SCALE GENOMIC DNA]</scope>
    <source>
        <strain evidence="1 2">RC</strain>
    </source>
</reference>
<accession>A0A433LG36</accession>
<proteinExistence type="predicted"/>
<dbReference type="RefSeq" id="WP_126981497.1">
    <property type="nucleotide sequence ID" value="NZ_RZHD01000003.1"/>
</dbReference>
<sequence>MSEREKKLRFYATAPKAGAKKIHRFINGDFVPFWVATLRGKAVTLDSGRDLLTRDEAINEARAFRQSCRDDLAKIEGDP</sequence>
<evidence type="ECO:0000313" key="1">
    <source>
        <dbReference type="EMBL" id="RUR48833.1"/>
    </source>
</evidence>
<evidence type="ECO:0000313" key="2">
    <source>
        <dbReference type="Proteomes" id="UP000286912"/>
    </source>
</evidence>
<protein>
    <submittedName>
        <fullName evidence="1">Uncharacterized protein</fullName>
    </submittedName>
</protein>
<comment type="caution">
    <text evidence="1">The sequence shown here is derived from an EMBL/GenBank/DDBJ whole genome shotgun (WGS) entry which is preliminary data.</text>
</comment>
<keyword evidence="2" id="KW-1185">Reference proteome</keyword>
<name>A0A433LG36_9GAMM</name>